<dbReference type="SMART" id="SM00924">
    <property type="entry name" value="MgtE_N"/>
    <property type="match status" value="1"/>
</dbReference>
<dbReference type="OrthoDB" id="9790355at2"/>
<keyword evidence="3 9" id="KW-0813">Transport</keyword>
<dbReference type="SMART" id="SM00116">
    <property type="entry name" value="CBS"/>
    <property type="match status" value="2"/>
</dbReference>
<gene>
    <name evidence="11" type="ORF">DB32_008302</name>
</gene>
<comment type="subunit">
    <text evidence="9">Homodimer.</text>
</comment>
<dbReference type="SUPFAM" id="SSF161093">
    <property type="entry name" value="MgtE membrane domain-like"/>
    <property type="match status" value="1"/>
</dbReference>
<dbReference type="KEGG" id="samy:DB32_008302"/>
<keyword evidence="4 9" id="KW-0812">Transmembrane</keyword>
<dbReference type="Gene3D" id="1.10.357.20">
    <property type="entry name" value="SLC41 divalent cation transporters, integral membrane domain"/>
    <property type="match status" value="1"/>
</dbReference>
<comment type="subcellular location">
    <subcellularLocation>
        <location evidence="9">Cell membrane</location>
        <topology evidence="9">Multi-pass membrane protein</topology>
    </subcellularLocation>
    <subcellularLocation>
        <location evidence="1">Membrane</location>
        <topology evidence="1">Multi-pass membrane protein</topology>
    </subcellularLocation>
</comment>
<evidence type="ECO:0000256" key="7">
    <source>
        <dbReference type="ARBA" id="ARBA00023136"/>
    </source>
</evidence>
<evidence type="ECO:0000256" key="8">
    <source>
        <dbReference type="PROSITE-ProRule" id="PRU00703"/>
    </source>
</evidence>
<dbReference type="Pfam" id="PF00571">
    <property type="entry name" value="CBS"/>
    <property type="match status" value="2"/>
</dbReference>
<evidence type="ECO:0000256" key="4">
    <source>
        <dbReference type="ARBA" id="ARBA00022692"/>
    </source>
</evidence>
<evidence type="ECO:0000259" key="10">
    <source>
        <dbReference type="PROSITE" id="PS51371"/>
    </source>
</evidence>
<dbReference type="GO" id="GO:0005886">
    <property type="term" value="C:plasma membrane"/>
    <property type="evidence" value="ECO:0007669"/>
    <property type="project" value="UniProtKB-SubCell"/>
</dbReference>
<keyword evidence="6 9" id="KW-1133">Transmembrane helix</keyword>
<reference evidence="11 12" key="1">
    <citation type="submission" date="2015-03" db="EMBL/GenBank/DDBJ databases">
        <title>Genome assembly of Sandaracinus amylolyticus DSM 53668.</title>
        <authorList>
            <person name="Sharma G."/>
            <person name="Subramanian S."/>
        </authorList>
    </citation>
    <scope>NUCLEOTIDE SEQUENCE [LARGE SCALE GENOMIC DNA]</scope>
    <source>
        <strain evidence="11 12">DSM 53668</strain>
    </source>
</reference>
<protein>
    <recommendedName>
        <fullName evidence="9">Magnesium transporter MgtE</fullName>
    </recommendedName>
</protein>
<dbReference type="AlphaFoldDB" id="A0A0F6YMV4"/>
<dbReference type="GO" id="GO:0046872">
    <property type="term" value="F:metal ion binding"/>
    <property type="evidence" value="ECO:0007669"/>
    <property type="project" value="UniProtKB-KW"/>
</dbReference>
<feature type="transmembrane region" description="Helical" evidence="9">
    <location>
        <begin position="389"/>
        <end position="418"/>
    </location>
</feature>
<feature type="domain" description="CBS" evidence="10">
    <location>
        <begin position="139"/>
        <end position="204"/>
    </location>
</feature>
<feature type="transmembrane region" description="Helical" evidence="9">
    <location>
        <begin position="363"/>
        <end position="383"/>
    </location>
</feature>
<keyword evidence="12" id="KW-1185">Reference proteome</keyword>
<keyword evidence="8" id="KW-0129">CBS domain</keyword>
<comment type="function">
    <text evidence="9">Acts as a magnesium transporter.</text>
</comment>
<dbReference type="NCBIfam" id="TIGR00400">
    <property type="entry name" value="mgtE"/>
    <property type="match status" value="1"/>
</dbReference>
<dbReference type="InterPro" id="IPR038076">
    <property type="entry name" value="MgtE_N_sf"/>
</dbReference>
<feature type="transmembrane region" description="Helical" evidence="9">
    <location>
        <begin position="430"/>
        <end position="453"/>
    </location>
</feature>
<dbReference type="InterPro" id="IPR000644">
    <property type="entry name" value="CBS_dom"/>
</dbReference>
<evidence type="ECO:0000256" key="6">
    <source>
        <dbReference type="ARBA" id="ARBA00022989"/>
    </source>
</evidence>
<feature type="transmembrane region" description="Helical" evidence="9">
    <location>
        <begin position="289"/>
        <end position="310"/>
    </location>
</feature>
<keyword evidence="9" id="KW-0479">Metal-binding</keyword>
<dbReference type="PROSITE" id="PS51371">
    <property type="entry name" value="CBS"/>
    <property type="match status" value="2"/>
</dbReference>
<dbReference type="SUPFAM" id="SSF54631">
    <property type="entry name" value="CBS-domain pair"/>
    <property type="match status" value="1"/>
</dbReference>
<organism evidence="11 12">
    <name type="scientific">Sandaracinus amylolyticus</name>
    <dbReference type="NCBI Taxonomy" id="927083"/>
    <lineage>
        <taxon>Bacteria</taxon>
        <taxon>Pseudomonadati</taxon>
        <taxon>Myxococcota</taxon>
        <taxon>Polyangia</taxon>
        <taxon>Polyangiales</taxon>
        <taxon>Sandaracinaceae</taxon>
        <taxon>Sandaracinus</taxon>
    </lineage>
</organism>
<dbReference type="GO" id="GO:0015095">
    <property type="term" value="F:magnesium ion transmembrane transporter activity"/>
    <property type="evidence" value="ECO:0007669"/>
    <property type="project" value="UniProtKB-UniRule"/>
</dbReference>
<name>A0A0F6YMV4_9BACT</name>
<dbReference type="EMBL" id="CP011125">
    <property type="protein sequence ID" value="AKF11153.1"/>
    <property type="molecule type" value="Genomic_DNA"/>
</dbReference>
<comment type="similarity">
    <text evidence="2 9">Belongs to the SLC41A transporter family.</text>
</comment>
<evidence type="ECO:0000256" key="1">
    <source>
        <dbReference type="ARBA" id="ARBA00004141"/>
    </source>
</evidence>
<dbReference type="Pfam" id="PF01769">
    <property type="entry name" value="MgtE"/>
    <property type="match status" value="1"/>
</dbReference>
<evidence type="ECO:0000256" key="5">
    <source>
        <dbReference type="ARBA" id="ARBA00022842"/>
    </source>
</evidence>
<evidence type="ECO:0000256" key="3">
    <source>
        <dbReference type="ARBA" id="ARBA00022448"/>
    </source>
</evidence>
<dbReference type="Gene3D" id="1.25.60.10">
    <property type="entry name" value="MgtE N-terminal domain-like"/>
    <property type="match status" value="1"/>
</dbReference>
<feature type="transmembrane region" description="Helical" evidence="9">
    <location>
        <begin position="316"/>
        <end position="342"/>
    </location>
</feature>
<evidence type="ECO:0000313" key="11">
    <source>
        <dbReference type="EMBL" id="AKF11153.1"/>
    </source>
</evidence>
<keyword evidence="7 9" id="KW-0472">Membrane</keyword>
<evidence type="ECO:0000256" key="9">
    <source>
        <dbReference type="RuleBase" id="RU362011"/>
    </source>
</evidence>
<accession>A0A0F6YMV4</accession>
<dbReference type="PANTHER" id="PTHR43773">
    <property type="entry name" value="MAGNESIUM TRANSPORTER MGTE"/>
    <property type="match status" value="1"/>
</dbReference>
<dbReference type="InterPro" id="IPR006668">
    <property type="entry name" value="Mg_transptr_MgtE_intracell_dom"/>
</dbReference>
<proteinExistence type="inferred from homology"/>
<evidence type="ECO:0000256" key="2">
    <source>
        <dbReference type="ARBA" id="ARBA00009749"/>
    </source>
</evidence>
<keyword evidence="5 9" id="KW-0460">Magnesium</keyword>
<dbReference type="PANTHER" id="PTHR43773:SF1">
    <property type="entry name" value="MAGNESIUM TRANSPORTER MGTE"/>
    <property type="match status" value="1"/>
</dbReference>
<evidence type="ECO:0000313" key="12">
    <source>
        <dbReference type="Proteomes" id="UP000034883"/>
    </source>
</evidence>
<dbReference type="CDD" id="cd04606">
    <property type="entry name" value="CBS_pair_Mg_transporter"/>
    <property type="match status" value="1"/>
</dbReference>
<dbReference type="SUPFAM" id="SSF158791">
    <property type="entry name" value="MgtE N-terminal domain-like"/>
    <property type="match status" value="1"/>
</dbReference>
<dbReference type="InterPro" id="IPR046342">
    <property type="entry name" value="CBS_dom_sf"/>
</dbReference>
<dbReference type="InterPro" id="IPR006667">
    <property type="entry name" value="SLC41_membr_dom"/>
</dbReference>
<sequence>MRLSTLLGPDLRQTLEQEPEALRDALDEFHEEDIAEIAEDLPLDDVVALMRALPDELAATVLERIPDERRADILEKLKPEEAATILVEMEPDDRADVVQTLELDLQKTLLEVLDQVDPEVAEETRELAAYPEHTAGGIMTTGFVGLAPDTKVWQAIEEVRRLSREEEVENVYYVYVLAFGDKLQGVVSLRDLILADPGQTLADVMTENVVRVHDMDEQEEVARTIAKYDFQALPVVDQQGVMLGVITVDDVVDVVIEEATEDAQRMGAVTPIEDTYFGTGFLAYWRSRVTWLVVLFLGGFLTANVMEGFADELQRAIVLAMFIPLIISTGGNAGSQSATLVIRALAVEEVRPADWLKVASRELAVGLCLGLVVGVLGFGRAFFTAEGPGVPLALVVAISIVSVVTVGSLLGSLLPLVIQRVGLDPAVSSTPFIASLSDVVGLLIYLSIARALLHLP</sequence>
<keyword evidence="9" id="KW-1003">Cell membrane</keyword>
<feature type="domain" description="CBS" evidence="10">
    <location>
        <begin position="205"/>
        <end position="261"/>
    </location>
</feature>
<dbReference type="Proteomes" id="UP000034883">
    <property type="component" value="Chromosome"/>
</dbReference>
<dbReference type="Pfam" id="PF03448">
    <property type="entry name" value="MgtE_N"/>
    <property type="match status" value="1"/>
</dbReference>
<dbReference type="InterPro" id="IPR036739">
    <property type="entry name" value="SLC41_membr_dom_sf"/>
</dbReference>
<dbReference type="Gene3D" id="3.10.580.10">
    <property type="entry name" value="CBS-domain"/>
    <property type="match status" value="1"/>
</dbReference>
<dbReference type="STRING" id="927083.DB32_008302"/>
<dbReference type="RefSeq" id="WP_053238049.1">
    <property type="nucleotide sequence ID" value="NZ_CP011125.1"/>
</dbReference>
<dbReference type="InterPro" id="IPR006669">
    <property type="entry name" value="MgtE_transporter"/>
</dbReference>